<protein>
    <recommendedName>
        <fullName evidence="5">COI1 F-box domain-containing protein</fullName>
    </recommendedName>
</protein>
<dbReference type="Pfam" id="PF25372">
    <property type="entry name" value="DUF7885"/>
    <property type="match status" value="1"/>
</dbReference>
<keyword evidence="4" id="KW-1185">Reference proteome</keyword>
<proteinExistence type="predicted"/>
<sequence>MERLVDELLALILDEIEDPDDRKSFSLVCRNWLRLEGLERSSLRVFEPDLIPNFLPRFPNLLKFQASTPIRNPLIQFVANTCPKIQVLNLNYKEPCDSHFECAGEDDIDDEGLCYIAKGCCNLEAVLLRRRSRIGDLGVGTLLGLSRNLRNLDLGFCFRVSDEAIRSIGGLGHLEVLNLQGCFFITNFGLTFLAEGSLPYTLKKLNLSECDQITDKGLMNLKDMVSLEELNLSDCGPNVTDKAIEMAIAKLQSLRELNLSWLVNLTYKTIDALARGCLNLEVLNISGCETISPSAVCAFAGHGSLKELIWTDYDYVIAGEDLEYLVMGCSTLERIVLDKRFLIWIPTASQESIMSQNCMLEWG</sequence>
<dbReference type="PANTHER" id="PTHR13318:SF223">
    <property type="entry name" value="RNI-LIKE SUPERFAMILY PROTEIN"/>
    <property type="match status" value="1"/>
</dbReference>
<dbReference type="SMART" id="SM00367">
    <property type="entry name" value="LRR_CC"/>
    <property type="match status" value="7"/>
</dbReference>
<name>A0ABD3ECD4_9LAMI</name>
<dbReference type="PANTHER" id="PTHR13318">
    <property type="entry name" value="PARTNER OF PAIRED, ISOFORM B-RELATED"/>
    <property type="match status" value="1"/>
</dbReference>
<dbReference type="Gene3D" id="3.80.10.10">
    <property type="entry name" value="Ribonuclease Inhibitor"/>
    <property type="match status" value="3"/>
</dbReference>
<organism evidence="3 4">
    <name type="scientific">Castilleja foliolosa</name>
    <dbReference type="NCBI Taxonomy" id="1961234"/>
    <lineage>
        <taxon>Eukaryota</taxon>
        <taxon>Viridiplantae</taxon>
        <taxon>Streptophyta</taxon>
        <taxon>Embryophyta</taxon>
        <taxon>Tracheophyta</taxon>
        <taxon>Spermatophyta</taxon>
        <taxon>Magnoliopsida</taxon>
        <taxon>eudicotyledons</taxon>
        <taxon>Gunneridae</taxon>
        <taxon>Pentapetalae</taxon>
        <taxon>asterids</taxon>
        <taxon>lamiids</taxon>
        <taxon>Lamiales</taxon>
        <taxon>Orobanchaceae</taxon>
        <taxon>Pedicularideae</taxon>
        <taxon>Castillejinae</taxon>
        <taxon>Castilleja</taxon>
    </lineage>
</organism>
<accession>A0ABD3ECD4</accession>
<dbReference type="Pfam" id="PF18511">
    <property type="entry name" value="F-box_5"/>
    <property type="match status" value="1"/>
</dbReference>
<feature type="domain" description="COI1 F-box" evidence="1">
    <location>
        <begin position="3"/>
        <end position="41"/>
    </location>
</feature>
<evidence type="ECO:0000313" key="3">
    <source>
        <dbReference type="EMBL" id="KAL3650801.1"/>
    </source>
</evidence>
<dbReference type="InterPro" id="IPR006553">
    <property type="entry name" value="Leu-rich_rpt_Cys-con_subtyp"/>
</dbReference>
<dbReference type="CDD" id="cd22159">
    <property type="entry name" value="F-box_AtTIR1-like"/>
    <property type="match status" value="1"/>
</dbReference>
<gene>
    <name evidence="3" type="ORF">CASFOL_007204</name>
</gene>
<dbReference type="InterPro" id="IPR032675">
    <property type="entry name" value="LRR_dom_sf"/>
</dbReference>
<dbReference type="EMBL" id="JAVIJP010000007">
    <property type="protein sequence ID" value="KAL3650801.1"/>
    <property type="molecule type" value="Genomic_DNA"/>
</dbReference>
<dbReference type="InterPro" id="IPR041567">
    <property type="entry name" value="COI1_F-box"/>
</dbReference>
<evidence type="ECO:0000259" key="2">
    <source>
        <dbReference type="Pfam" id="PF25372"/>
    </source>
</evidence>
<feature type="domain" description="F-box/LRR-repeat protein 15-like leucin rich repeat" evidence="2">
    <location>
        <begin position="145"/>
        <end position="221"/>
    </location>
</feature>
<dbReference type="InterPro" id="IPR057207">
    <property type="entry name" value="FBXL15_LRR"/>
</dbReference>
<evidence type="ECO:0000259" key="1">
    <source>
        <dbReference type="Pfam" id="PF18511"/>
    </source>
</evidence>
<reference evidence="4" key="1">
    <citation type="journal article" date="2024" name="IScience">
        <title>Strigolactones Initiate the Formation of Haustorium-like Structures in Castilleja.</title>
        <authorList>
            <person name="Buerger M."/>
            <person name="Peterson D."/>
            <person name="Chory J."/>
        </authorList>
    </citation>
    <scope>NUCLEOTIDE SEQUENCE [LARGE SCALE GENOMIC DNA]</scope>
</reference>
<dbReference type="Proteomes" id="UP001632038">
    <property type="component" value="Unassembled WGS sequence"/>
</dbReference>
<dbReference type="AlphaFoldDB" id="A0ABD3ECD4"/>
<evidence type="ECO:0000313" key="4">
    <source>
        <dbReference type="Proteomes" id="UP001632038"/>
    </source>
</evidence>
<comment type="caution">
    <text evidence="3">The sequence shown here is derived from an EMBL/GenBank/DDBJ whole genome shotgun (WGS) entry which is preliminary data.</text>
</comment>
<dbReference type="SUPFAM" id="SSF52047">
    <property type="entry name" value="RNI-like"/>
    <property type="match status" value="1"/>
</dbReference>
<dbReference type="Gene3D" id="1.20.1280.50">
    <property type="match status" value="1"/>
</dbReference>
<evidence type="ECO:0008006" key="5">
    <source>
        <dbReference type="Google" id="ProtNLM"/>
    </source>
</evidence>